<dbReference type="PROSITE" id="PS51194">
    <property type="entry name" value="HELICASE_CTER"/>
    <property type="match status" value="1"/>
</dbReference>
<dbReference type="InterPro" id="IPR011545">
    <property type="entry name" value="DEAD/DEAH_box_helicase_dom"/>
</dbReference>
<dbReference type="PANTHER" id="PTHR47963:SF8">
    <property type="entry name" value="ATP-DEPENDENT RNA HELICASE DEAD"/>
    <property type="match status" value="1"/>
</dbReference>
<keyword evidence="4 8" id="KW-0347">Helicase</keyword>
<feature type="domain" description="DEAD-box RNA helicase Q" evidence="13">
    <location>
        <begin position="30"/>
        <end position="58"/>
    </location>
</feature>
<dbReference type="CDD" id="cd00268">
    <property type="entry name" value="DEADc"/>
    <property type="match status" value="1"/>
</dbReference>
<comment type="catalytic activity">
    <reaction evidence="8">
        <text>ATP + H2O = ADP + phosphate + H(+)</text>
        <dbReference type="Rhea" id="RHEA:13065"/>
        <dbReference type="ChEBI" id="CHEBI:15377"/>
        <dbReference type="ChEBI" id="CHEBI:15378"/>
        <dbReference type="ChEBI" id="CHEBI:30616"/>
        <dbReference type="ChEBI" id="CHEBI:43474"/>
        <dbReference type="ChEBI" id="CHEBI:456216"/>
        <dbReference type="EC" id="3.6.4.13"/>
    </reaction>
</comment>
<evidence type="ECO:0000259" key="13">
    <source>
        <dbReference type="PROSITE" id="PS51195"/>
    </source>
</evidence>
<dbReference type="PROSITE" id="PS51195">
    <property type="entry name" value="Q_MOTIF"/>
    <property type="match status" value="1"/>
</dbReference>
<keyword evidence="2 8" id="KW-0547">Nucleotide-binding</keyword>
<feature type="compositionally biased region" description="Basic and acidic residues" evidence="10">
    <location>
        <begin position="612"/>
        <end position="627"/>
    </location>
</feature>
<dbReference type="Pfam" id="PF00271">
    <property type="entry name" value="Helicase_C"/>
    <property type="match status" value="1"/>
</dbReference>
<keyword evidence="5 8" id="KW-0067">ATP-binding</keyword>
<dbReference type="InterPro" id="IPR014001">
    <property type="entry name" value="Helicase_ATP-bd"/>
</dbReference>
<dbReference type="InterPro" id="IPR001650">
    <property type="entry name" value="Helicase_C-like"/>
</dbReference>
<dbReference type="InterPro" id="IPR050547">
    <property type="entry name" value="DEAD_box_RNA_helicases"/>
</dbReference>
<evidence type="ECO:0000256" key="3">
    <source>
        <dbReference type="ARBA" id="ARBA00022801"/>
    </source>
</evidence>
<reference evidence="15" key="1">
    <citation type="submission" date="2023-09" db="EMBL/GenBank/DDBJ databases">
        <authorList>
            <person name="Li S."/>
            <person name="Li X."/>
            <person name="Zhang C."/>
            <person name="Zhao Z."/>
        </authorList>
    </citation>
    <scope>NUCLEOTIDE SEQUENCE [LARGE SCALE GENOMIC DNA]</scope>
    <source>
        <strain evidence="15">SQ149</strain>
    </source>
</reference>
<dbReference type="SUPFAM" id="SSF52540">
    <property type="entry name" value="P-loop containing nucleoside triphosphate hydrolases"/>
    <property type="match status" value="1"/>
</dbReference>
<dbReference type="Gene3D" id="3.30.70.330">
    <property type="match status" value="1"/>
</dbReference>
<dbReference type="SMART" id="SM00490">
    <property type="entry name" value="HELICc"/>
    <property type="match status" value="1"/>
</dbReference>
<evidence type="ECO:0000256" key="8">
    <source>
        <dbReference type="HAMAP-Rule" id="MF_00964"/>
    </source>
</evidence>
<gene>
    <name evidence="8" type="primary">deaD</name>
    <name evidence="8" type="synonym">csdA</name>
    <name evidence="14" type="ORF">RGQ13_13985</name>
</gene>
<keyword evidence="1 8" id="KW-0963">Cytoplasm</keyword>
<evidence type="ECO:0000313" key="14">
    <source>
        <dbReference type="EMBL" id="WNC71227.1"/>
    </source>
</evidence>
<dbReference type="Pfam" id="PF25399">
    <property type="entry name" value="DeaD_dimer"/>
    <property type="match status" value="1"/>
</dbReference>
<sequence length="627" mass="70369">MNFFAVIYRKGIDLPVEKTKLMTELNNATVSFESLGLPEVLLSALNAMGFVNPTPIQEKTIGPLIEGRDVLGEAQTGTGKTAAFGLPALANIDVKLKKPQMMVLAPTRELAIQVAEAIEDFAKNMKGLRVATLYGGQSYGPQLSQLEKGAQVVVGTPGRLMDHLRRKTLKLADVKFCALDEADEMLNMGFLEDIEWILDHLAKETQMALFSATMPPAIKKIADRFLDNPVHVKIAAKKESKKNITQLAWRVSGITKQTALERIIESFDFDAVLIFVRTRNDTITISEQLERLGYPCAALNGDMNQAQRERTVEQLKNGKLSIMVATDVVARGLDIQRIDLVINYDIPGETESYVHRIGRTGRAGREGTAISFVRPREFYNVRHYERATAGTVNEYNLPTIQEIGLSRIERCRKSLIASVADKDLSSMREILEKMAADSEVDMADLAAALLFDKQLKQPLQPKEDVRPRRERSDRDSRDSRETRGRDRNDRGGRDRNDRNGRGERSDRGERKERRQSSGARPDVDWQAYRIEVGKDHGARPGDIVGAIANEISLDSAYIGQINLNDNHTIVQLPKGMPKDAFQKLRSVQIRRQRLDISVSDAPVEAQVRKPRRENSDRKPRGERSARH</sequence>
<dbReference type="InterPro" id="IPR028618">
    <property type="entry name" value="DEAD_helicase_DeaD"/>
</dbReference>
<keyword evidence="3 8" id="KW-0378">Hydrolase</keyword>
<dbReference type="InterPro" id="IPR005580">
    <property type="entry name" value="DbpA/CsdA_RNA-bd_dom"/>
</dbReference>
<evidence type="ECO:0000313" key="15">
    <source>
        <dbReference type="Proteomes" id="UP001258994"/>
    </source>
</evidence>
<feature type="short sequence motif" description="Q motif" evidence="9">
    <location>
        <begin position="30"/>
        <end position="58"/>
    </location>
</feature>
<dbReference type="InterPro" id="IPR057325">
    <property type="entry name" value="DeaD_dimer"/>
</dbReference>
<evidence type="ECO:0000256" key="6">
    <source>
        <dbReference type="ARBA" id="ARBA00022884"/>
    </source>
</evidence>
<dbReference type="Proteomes" id="UP001258994">
    <property type="component" value="Chromosome"/>
</dbReference>
<dbReference type="InterPro" id="IPR027417">
    <property type="entry name" value="P-loop_NTPase"/>
</dbReference>
<evidence type="ECO:0000256" key="1">
    <source>
        <dbReference type="ARBA" id="ARBA00022490"/>
    </source>
</evidence>
<evidence type="ECO:0000256" key="4">
    <source>
        <dbReference type="ARBA" id="ARBA00022806"/>
    </source>
</evidence>
<evidence type="ECO:0000256" key="10">
    <source>
        <dbReference type="SAM" id="MobiDB-lite"/>
    </source>
</evidence>
<evidence type="ECO:0000256" key="5">
    <source>
        <dbReference type="ARBA" id="ARBA00022840"/>
    </source>
</evidence>
<keyword evidence="6 8" id="KW-0694">RNA-binding</keyword>
<dbReference type="GO" id="GO:0004386">
    <property type="term" value="F:helicase activity"/>
    <property type="evidence" value="ECO:0007669"/>
    <property type="project" value="UniProtKB-KW"/>
</dbReference>
<dbReference type="Gene3D" id="3.40.50.300">
    <property type="entry name" value="P-loop containing nucleotide triphosphate hydrolases"/>
    <property type="match status" value="2"/>
</dbReference>
<dbReference type="Pfam" id="PF03880">
    <property type="entry name" value="DbpA"/>
    <property type="match status" value="1"/>
</dbReference>
<dbReference type="PROSITE" id="PS51192">
    <property type="entry name" value="HELICASE_ATP_BIND_1"/>
    <property type="match status" value="1"/>
</dbReference>
<comment type="similarity">
    <text evidence="8">Belongs to the DEAD box helicase family. DeaD/CsdA subfamily.</text>
</comment>
<dbReference type="HAMAP" id="MF_00964">
    <property type="entry name" value="DEAD_helicase_DeaD"/>
    <property type="match status" value="1"/>
</dbReference>
<accession>A0ABY9TQX0</accession>
<feature type="region of interest" description="Disordered" evidence="10">
    <location>
        <begin position="599"/>
        <end position="627"/>
    </location>
</feature>
<comment type="function">
    <text evidence="8">DEAD-box RNA helicase involved in various cellular processes at low temperature, including ribosome biogenesis, mRNA degradation and translation initiation.</text>
</comment>
<keyword evidence="7 8" id="KW-0346">Stress response</keyword>
<feature type="domain" description="Helicase ATP-binding" evidence="11">
    <location>
        <begin position="61"/>
        <end position="232"/>
    </location>
</feature>
<dbReference type="InterPro" id="IPR044742">
    <property type="entry name" value="DEAD/DEAH_RhlB"/>
</dbReference>
<dbReference type="InterPro" id="IPR012677">
    <property type="entry name" value="Nucleotide-bd_a/b_plait_sf"/>
</dbReference>
<evidence type="ECO:0000259" key="12">
    <source>
        <dbReference type="PROSITE" id="PS51194"/>
    </source>
</evidence>
<dbReference type="EMBL" id="CP134145">
    <property type="protein sequence ID" value="WNC71227.1"/>
    <property type="molecule type" value="Genomic_DNA"/>
</dbReference>
<evidence type="ECO:0000256" key="2">
    <source>
        <dbReference type="ARBA" id="ARBA00022741"/>
    </source>
</evidence>
<evidence type="ECO:0000259" key="11">
    <source>
        <dbReference type="PROSITE" id="PS51192"/>
    </source>
</evidence>
<feature type="region of interest" description="Disordered" evidence="10">
    <location>
        <begin position="458"/>
        <end position="525"/>
    </location>
</feature>
<feature type="compositionally biased region" description="Basic and acidic residues" evidence="10">
    <location>
        <begin position="461"/>
        <end position="515"/>
    </location>
</feature>
<name>A0ABY9TQX0_9GAMM</name>
<organism evidence="14 15">
    <name type="scientific">Thalassotalea psychrophila</name>
    <dbReference type="NCBI Taxonomy" id="3065647"/>
    <lineage>
        <taxon>Bacteria</taxon>
        <taxon>Pseudomonadati</taxon>
        <taxon>Pseudomonadota</taxon>
        <taxon>Gammaproteobacteria</taxon>
        <taxon>Alteromonadales</taxon>
        <taxon>Colwelliaceae</taxon>
        <taxon>Thalassotalea</taxon>
    </lineage>
</organism>
<proteinExistence type="inferred from homology"/>
<dbReference type="InterPro" id="IPR034415">
    <property type="entry name" value="CsdA_RRM"/>
</dbReference>
<dbReference type="InterPro" id="IPR014014">
    <property type="entry name" value="RNA_helicase_DEAD_Q_motif"/>
</dbReference>
<dbReference type="CDD" id="cd12499">
    <property type="entry name" value="RRM_EcCsdA_like"/>
    <property type="match status" value="1"/>
</dbReference>
<dbReference type="EC" id="3.6.4.13" evidence="8"/>
<dbReference type="Pfam" id="PF00270">
    <property type="entry name" value="DEAD"/>
    <property type="match status" value="1"/>
</dbReference>
<dbReference type="PANTHER" id="PTHR47963">
    <property type="entry name" value="DEAD-BOX ATP-DEPENDENT RNA HELICASE 47, MITOCHONDRIAL"/>
    <property type="match status" value="1"/>
</dbReference>
<keyword evidence="15" id="KW-1185">Reference proteome</keyword>
<feature type="domain" description="Helicase C-terminal" evidence="12">
    <location>
        <begin position="259"/>
        <end position="403"/>
    </location>
</feature>
<dbReference type="SMART" id="SM00487">
    <property type="entry name" value="DEXDc"/>
    <property type="match status" value="1"/>
</dbReference>
<evidence type="ECO:0000256" key="9">
    <source>
        <dbReference type="PROSITE-ProRule" id="PRU00552"/>
    </source>
</evidence>
<dbReference type="CDD" id="cd18787">
    <property type="entry name" value="SF2_C_DEAD"/>
    <property type="match status" value="1"/>
</dbReference>
<dbReference type="RefSeq" id="WP_348390362.1">
    <property type="nucleotide sequence ID" value="NZ_CP134145.1"/>
</dbReference>
<protein>
    <recommendedName>
        <fullName evidence="8">ATP-dependent RNA helicase DeaD</fullName>
        <ecNumber evidence="8">3.6.4.13</ecNumber>
    </recommendedName>
    <alternativeName>
        <fullName evidence="8">Cold-shock DEAD box protein A</fullName>
    </alternativeName>
</protein>
<comment type="subcellular location">
    <subcellularLocation>
        <location evidence="8">Cytoplasm</location>
    </subcellularLocation>
</comment>
<evidence type="ECO:0000256" key="7">
    <source>
        <dbReference type="ARBA" id="ARBA00023016"/>
    </source>
</evidence>